<dbReference type="CDD" id="cd16029">
    <property type="entry name" value="4-S"/>
    <property type="match status" value="1"/>
</dbReference>
<evidence type="ECO:0000313" key="5">
    <source>
        <dbReference type="EMBL" id="CAE7549094.1"/>
    </source>
</evidence>
<dbReference type="InterPro" id="IPR017850">
    <property type="entry name" value="Alkaline_phosphatase_core_sf"/>
</dbReference>
<dbReference type="PANTHER" id="PTHR10342:SF274">
    <property type="entry name" value="ARYLSULFATASE B"/>
    <property type="match status" value="1"/>
</dbReference>
<keyword evidence="2" id="KW-0106">Calcium</keyword>
<name>A0A812TS85_SYMPI</name>
<organism evidence="5 6">
    <name type="scientific">Symbiodinium pilosum</name>
    <name type="common">Dinoflagellate</name>
    <dbReference type="NCBI Taxonomy" id="2952"/>
    <lineage>
        <taxon>Eukaryota</taxon>
        <taxon>Sar</taxon>
        <taxon>Alveolata</taxon>
        <taxon>Dinophyceae</taxon>
        <taxon>Suessiales</taxon>
        <taxon>Symbiodiniaceae</taxon>
        <taxon>Symbiodinium</taxon>
    </lineage>
</organism>
<protein>
    <submittedName>
        <fullName evidence="5">Arsb protein</fullName>
    </submittedName>
</protein>
<evidence type="ECO:0000313" key="6">
    <source>
        <dbReference type="Proteomes" id="UP000649617"/>
    </source>
</evidence>
<evidence type="ECO:0000256" key="1">
    <source>
        <dbReference type="ARBA" id="ARBA00022723"/>
    </source>
</evidence>
<dbReference type="Gene3D" id="3.30.1120.10">
    <property type="match status" value="1"/>
</dbReference>
<proteinExistence type="predicted"/>
<dbReference type="PANTHER" id="PTHR10342">
    <property type="entry name" value="ARYLSULFATASE"/>
    <property type="match status" value="1"/>
</dbReference>
<dbReference type="EMBL" id="CAJNIZ010033914">
    <property type="protein sequence ID" value="CAE7549094.1"/>
    <property type="molecule type" value="Genomic_DNA"/>
</dbReference>
<evidence type="ECO:0000259" key="4">
    <source>
        <dbReference type="Pfam" id="PF00884"/>
    </source>
</evidence>
<keyword evidence="3" id="KW-0325">Glycoprotein</keyword>
<keyword evidence="1" id="KW-0479">Metal-binding</keyword>
<feature type="domain" description="Sulfatase N-terminal" evidence="4">
    <location>
        <begin position="46"/>
        <end position="396"/>
    </location>
</feature>
<dbReference type="Gene3D" id="3.40.720.10">
    <property type="entry name" value="Alkaline Phosphatase, subunit A"/>
    <property type="match status" value="1"/>
</dbReference>
<dbReference type="OrthoDB" id="432755at2759"/>
<dbReference type="InterPro" id="IPR000917">
    <property type="entry name" value="Sulfatase_N"/>
</dbReference>
<gene>
    <name evidence="5" type="primary">Arsb</name>
    <name evidence="5" type="ORF">SPIL2461_LOCUS14581</name>
</gene>
<sequence>MTIATCLQGSKRLSSSKSIMALPCPLGLRCWLPFLFAPQVLGLEKPHILFVLVDDLGWADAGFNRAEPDPEVVTPNLNSLAAAGIHLRRHYVHSMCTPTRTSVQSGRLPVHVNTRLGDVCDDDTGIPYNMTGVAEKMRQAGYRTHFAGKWDAGMSTPRHSPHGRGYDTSLHYFSHKNDFYNQGNMQTCCESDRSIVDFWRTDRAASDVNGTDYSEFLYRNELLSIVQQHDVSLPLFLFYAPHVAHCPLQVPERYYNNFSWMSDDEDQCRQQTVKSEHPIDPSNLDLEYKCRQQHAAMVMLMDEVVGDVASALKARGMWDSTLMIFSSDNGGPVRLAENAANNWPLRGGKYSQFEGGIRAAAFVSGGVLPPQVLGTSKGGIIHIADWYGTLCSLAGIDAFDDRAAAAGLPPVDSLNVWPYLTGTSARSPRSTVPVGKSCLISENWKLITAATQPGFWQGPRFPNSSSVELQAPACSGGCLFDVEQDPTEQVNLYQERPDVVESMSSQLEELKEAFFENNDKFVKSCPENVINCACWLAHHRYGGFLGPYALLDGLADTPDKPGLAIASFSI</sequence>
<accession>A0A812TS85</accession>
<dbReference type="SUPFAM" id="SSF53649">
    <property type="entry name" value="Alkaline phosphatase-like"/>
    <property type="match status" value="1"/>
</dbReference>
<comment type="caution">
    <text evidence="5">The sequence shown here is derived from an EMBL/GenBank/DDBJ whole genome shotgun (WGS) entry which is preliminary data.</text>
</comment>
<dbReference type="AlphaFoldDB" id="A0A812TS85"/>
<dbReference type="InterPro" id="IPR047115">
    <property type="entry name" value="ARSB"/>
</dbReference>
<evidence type="ECO:0000256" key="2">
    <source>
        <dbReference type="ARBA" id="ARBA00022837"/>
    </source>
</evidence>
<keyword evidence="6" id="KW-1185">Reference proteome</keyword>
<dbReference type="GO" id="GO:0008484">
    <property type="term" value="F:sulfuric ester hydrolase activity"/>
    <property type="evidence" value="ECO:0007669"/>
    <property type="project" value="InterPro"/>
</dbReference>
<dbReference type="Pfam" id="PF00884">
    <property type="entry name" value="Sulfatase"/>
    <property type="match status" value="1"/>
</dbReference>
<reference evidence="5" key="1">
    <citation type="submission" date="2021-02" db="EMBL/GenBank/DDBJ databases">
        <authorList>
            <person name="Dougan E. K."/>
            <person name="Rhodes N."/>
            <person name="Thang M."/>
            <person name="Chan C."/>
        </authorList>
    </citation>
    <scope>NUCLEOTIDE SEQUENCE</scope>
</reference>
<evidence type="ECO:0000256" key="3">
    <source>
        <dbReference type="ARBA" id="ARBA00023180"/>
    </source>
</evidence>
<dbReference type="GO" id="GO:0046872">
    <property type="term" value="F:metal ion binding"/>
    <property type="evidence" value="ECO:0007669"/>
    <property type="project" value="UniProtKB-KW"/>
</dbReference>
<dbReference type="Proteomes" id="UP000649617">
    <property type="component" value="Unassembled WGS sequence"/>
</dbReference>